<dbReference type="PROSITE" id="PS00061">
    <property type="entry name" value="ADH_SHORT"/>
    <property type="match status" value="1"/>
</dbReference>
<sequence>MQVLWSHRQGGHCSASYSTPCSGASCPDSDSYSLAAACLADFRFRSSPCPGWETGCLGSFVTLLALSTMEMTSNPKDDTSLLAQFFYADEALNMVAAELDSFDGRKDPERCTSLVNHLRQCQDKMLEAFLPSMINKNHGHFVALSSMAGLMGIANLVPYCASKYAVRGLMEAMAEELREGNHQLDVKFTTICPFIVDTGLCKKPRTSYTILSTSPTFKVRIGGESQAHYPSNQPTFKVRVRVRGKSQAHYPSNQPNLQSESQSLLFATDQTSASGSSFATDLIPASGPSFATDLRLSITGINWRNTSCNLVIRFGSKA</sequence>
<dbReference type="PANTHER" id="PTHR24322:SF736">
    <property type="entry name" value="RETINOL DEHYDROGENASE 10"/>
    <property type="match status" value="1"/>
</dbReference>
<dbReference type="SUPFAM" id="SSF51735">
    <property type="entry name" value="NAD(P)-binding Rossmann-fold domains"/>
    <property type="match status" value="1"/>
</dbReference>
<dbReference type="PANTHER" id="PTHR24322">
    <property type="entry name" value="PKSB"/>
    <property type="match status" value="1"/>
</dbReference>
<name>A0A7R9NZK7_9NEOP</name>
<dbReference type="InterPro" id="IPR036291">
    <property type="entry name" value="NAD(P)-bd_dom_sf"/>
</dbReference>
<protein>
    <submittedName>
        <fullName evidence="3">Uncharacterized protein</fullName>
    </submittedName>
</protein>
<keyword evidence="2" id="KW-0560">Oxidoreductase</keyword>
<evidence type="ECO:0000256" key="2">
    <source>
        <dbReference type="ARBA" id="ARBA00023002"/>
    </source>
</evidence>
<reference evidence="3" key="1">
    <citation type="submission" date="2020-11" db="EMBL/GenBank/DDBJ databases">
        <authorList>
            <person name="Tran Van P."/>
        </authorList>
    </citation>
    <scope>NUCLEOTIDE SEQUENCE</scope>
</reference>
<evidence type="ECO:0000313" key="3">
    <source>
        <dbReference type="EMBL" id="CAD7461923.1"/>
    </source>
</evidence>
<dbReference type="InterPro" id="IPR002347">
    <property type="entry name" value="SDR_fam"/>
</dbReference>
<dbReference type="PRINTS" id="PR00081">
    <property type="entry name" value="GDHRDH"/>
</dbReference>
<dbReference type="GO" id="GO:0016616">
    <property type="term" value="F:oxidoreductase activity, acting on the CH-OH group of donors, NAD or NADP as acceptor"/>
    <property type="evidence" value="ECO:0007669"/>
    <property type="project" value="TreeGrafter"/>
</dbReference>
<comment type="similarity">
    <text evidence="1">Belongs to the short-chain dehydrogenases/reductases (SDR) family.</text>
</comment>
<dbReference type="InterPro" id="IPR020904">
    <property type="entry name" value="Sc_DH/Rdtase_CS"/>
</dbReference>
<dbReference type="GO" id="GO:0005811">
    <property type="term" value="C:lipid droplet"/>
    <property type="evidence" value="ECO:0007669"/>
    <property type="project" value="TreeGrafter"/>
</dbReference>
<dbReference type="AlphaFoldDB" id="A0A7R9NZK7"/>
<evidence type="ECO:0000256" key="1">
    <source>
        <dbReference type="ARBA" id="ARBA00006484"/>
    </source>
</evidence>
<dbReference type="EMBL" id="OE005371">
    <property type="protein sequence ID" value="CAD7461923.1"/>
    <property type="molecule type" value="Genomic_DNA"/>
</dbReference>
<dbReference type="Pfam" id="PF00106">
    <property type="entry name" value="adh_short"/>
    <property type="match status" value="1"/>
</dbReference>
<proteinExistence type="inferred from homology"/>
<dbReference type="Gene3D" id="3.40.50.720">
    <property type="entry name" value="NAD(P)-binding Rossmann-like Domain"/>
    <property type="match status" value="1"/>
</dbReference>
<accession>A0A7R9NZK7</accession>
<gene>
    <name evidence="3" type="ORF">TTEB3V08_LOCUS9826</name>
</gene>
<organism evidence="3">
    <name type="scientific">Timema tahoe</name>
    <dbReference type="NCBI Taxonomy" id="61484"/>
    <lineage>
        <taxon>Eukaryota</taxon>
        <taxon>Metazoa</taxon>
        <taxon>Ecdysozoa</taxon>
        <taxon>Arthropoda</taxon>
        <taxon>Hexapoda</taxon>
        <taxon>Insecta</taxon>
        <taxon>Pterygota</taxon>
        <taxon>Neoptera</taxon>
        <taxon>Polyneoptera</taxon>
        <taxon>Phasmatodea</taxon>
        <taxon>Timematodea</taxon>
        <taxon>Timematoidea</taxon>
        <taxon>Timematidae</taxon>
        <taxon>Timema</taxon>
    </lineage>
</organism>